<accession>A0A154PPB9</accession>
<dbReference type="EMBL" id="KQ435009">
    <property type="protein sequence ID" value="KZC13719.1"/>
    <property type="molecule type" value="Genomic_DNA"/>
</dbReference>
<proteinExistence type="predicted"/>
<evidence type="ECO:0000313" key="2">
    <source>
        <dbReference type="Proteomes" id="UP000076502"/>
    </source>
</evidence>
<dbReference type="AlphaFoldDB" id="A0A154PPB9"/>
<evidence type="ECO:0000313" key="1">
    <source>
        <dbReference type="EMBL" id="KZC13719.1"/>
    </source>
</evidence>
<name>A0A154PPB9_DUFNO</name>
<keyword evidence="2" id="KW-1185">Reference proteome</keyword>
<dbReference type="STRING" id="178035.A0A154PPB9"/>
<sequence length="68" mass="8285">MEIEEVEEYKYLGYHFIRDGGPERQVRERVSKGVGAMREVWRLGKRVFKDNIKRRLWFYDSMVWAVMG</sequence>
<protein>
    <submittedName>
        <fullName evidence="1">Uncharacterized protein</fullName>
    </submittedName>
</protein>
<dbReference type="Proteomes" id="UP000076502">
    <property type="component" value="Unassembled WGS sequence"/>
</dbReference>
<gene>
    <name evidence="1" type="ORF">WN55_06209</name>
</gene>
<reference evidence="1 2" key="1">
    <citation type="submission" date="2015-07" db="EMBL/GenBank/DDBJ databases">
        <title>The genome of Dufourea novaeangliae.</title>
        <authorList>
            <person name="Pan H."/>
            <person name="Kapheim K."/>
        </authorList>
    </citation>
    <scope>NUCLEOTIDE SEQUENCE [LARGE SCALE GENOMIC DNA]</scope>
    <source>
        <strain evidence="1">0120121106</strain>
        <tissue evidence="1">Whole body</tissue>
    </source>
</reference>
<organism evidence="1 2">
    <name type="scientific">Dufourea novaeangliae</name>
    <name type="common">Sweat bee</name>
    <dbReference type="NCBI Taxonomy" id="178035"/>
    <lineage>
        <taxon>Eukaryota</taxon>
        <taxon>Metazoa</taxon>
        <taxon>Ecdysozoa</taxon>
        <taxon>Arthropoda</taxon>
        <taxon>Hexapoda</taxon>
        <taxon>Insecta</taxon>
        <taxon>Pterygota</taxon>
        <taxon>Neoptera</taxon>
        <taxon>Endopterygota</taxon>
        <taxon>Hymenoptera</taxon>
        <taxon>Apocrita</taxon>
        <taxon>Aculeata</taxon>
        <taxon>Apoidea</taxon>
        <taxon>Anthophila</taxon>
        <taxon>Halictidae</taxon>
        <taxon>Rophitinae</taxon>
        <taxon>Dufourea</taxon>
    </lineage>
</organism>